<dbReference type="Gene3D" id="3.30.2090.10">
    <property type="entry name" value="Multidrug efflux transporter AcrB TolC docking domain, DN and DC subdomains"/>
    <property type="match status" value="2"/>
</dbReference>
<keyword evidence="2" id="KW-0812">Transmembrane</keyword>
<proteinExistence type="predicted"/>
<dbReference type="Gene3D" id="1.20.1640.10">
    <property type="entry name" value="Multidrug efflux transporter AcrB transmembrane domain"/>
    <property type="match status" value="2"/>
</dbReference>
<feature type="transmembrane region" description="Helical" evidence="2">
    <location>
        <begin position="335"/>
        <end position="357"/>
    </location>
</feature>
<feature type="region of interest" description="Disordered" evidence="1">
    <location>
        <begin position="1072"/>
        <end position="1102"/>
    </location>
</feature>
<feature type="transmembrane region" description="Helical" evidence="2">
    <location>
        <begin position="1038"/>
        <end position="1064"/>
    </location>
</feature>
<feature type="transmembrane region" description="Helical" evidence="2">
    <location>
        <begin position="462"/>
        <end position="481"/>
    </location>
</feature>
<dbReference type="EMBL" id="CP003364">
    <property type="protein sequence ID" value="AGA24562.1"/>
    <property type="molecule type" value="Genomic_DNA"/>
</dbReference>
<dbReference type="Proteomes" id="UP000010798">
    <property type="component" value="Chromosome"/>
</dbReference>
<dbReference type="PANTHER" id="PTHR32063:SF8">
    <property type="entry name" value="CATION EFFLUX PROTEIN"/>
    <property type="match status" value="1"/>
</dbReference>
<dbReference type="GO" id="GO:0005886">
    <property type="term" value="C:plasma membrane"/>
    <property type="evidence" value="ECO:0007669"/>
    <property type="project" value="TreeGrafter"/>
</dbReference>
<reference evidence="3 4" key="1">
    <citation type="submission" date="2012-02" db="EMBL/GenBank/DDBJ databases">
        <title>Complete sequence of chromosome of Singulisphaera acidiphila DSM 18658.</title>
        <authorList>
            <consortium name="US DOE Joint Genome Institute (JGI-PGF)"/>
            <person name="Lucas S."/>
            <person name="Copeland A."/>
            <person name="Lapidus A."/>
            <person name="Glavina del Rio T."/>
            <person name="Dalin E."/>
            <person name="Tice H."/>
            <person name="Bruce D."/>
            <person name="Goodwin L."/>
            <person name="Pitluck S."/>
            <person name="Peters L."/>
            <person name="Ovchinnikova G."/>
            <person name="Chertkov O."/>
            <person name="Kyrpides N."/>
            <person name="Mavromatis K."/>
            <person name="Ivanova N."/>
            <person name="Brettin T."/>
            <person name="Detter J.C."/>
            <person name="Han C."/>
            <person name="Larimer F."/>
            <person name="Land M."/>
            <person name="Hauser L."/>
            <person name="Markowitz V."/>
            <person name="Cheng J.-F."/>
            <person name="Hugenholtz P."/>
            <person name="Woyke T."/>
            <person name="Wu D."/>
            <person name="Tindall B."/>
            <person name="Pomrenke H."/>
            <person name="Brambilla E."/>
            <person name="Klenk H.-P."/>
            <person name="Eisen J.A."/>
        </authorList>
    </citation>
    <scope>NUCLEOTIDE SEQUENCE [LARGE SCALE GENOMIC DNA]</scope>
    <source>
        <strain evidence="4">ATCC BAA-1392 / DSM 18658 / VKM B-2454 / MOB10</strain>
    </source>
</reference>
<feature type="transmembrane region" description="Helical" evidence="2">
    <location>
        <begin position="12"/>
        <end position="33"/>
    </location>
</feature>
<dbReference type="Gene3D" id="3.30.70.1430">
    <property type="entry name" value="Multidrug efflux transporter AcrB pore domain"/>
    <property type="match status" value="2"/>
</dbReference>
<dbReference type="STRING" id="886293.Sinac_0101"/>
<evidence type="ECO:0000313" key="4">
    <source>
        <dbReference type="Proteomes" id="UP000010798"/>
    </source>
</evidence>
<dbReference type="SUPFAM" id="SSF82714">
    <property type="entry name" value="Multidrug efflux transporter AcrB TolC docking domain, DN and DC subdomains"/>
    <property type="match status" value="2"/>
</dbReference>
<evidence type="ECO:0000313" key="3">
    <source>
        <dbReference type="EMBL" id="AGA24562.1"/>
    </source>
</evidence>
<dbReference type="Pfam" id="PF00873">
    <property type="entry name" value="ACR_tran"/>
    <property type="match status" value="1"/>
</dbReference>
<dbReference type="Gene3D" id="3.30.70.1320">
    <property type="entry name" value="Multidrug efflux transporter AcrB pore domain like"/>
    <property type="match status" value="1"/>
</dbReference>
<sequence length="1102" mass="119835">MNGLIRASLRNPYAVTVMCLTLVMVGTVSIYLIPIDILPVFKSPAVQVLTFYGGMPAASVEKDITNRMERWTGQASGTARQESRSIVGASIVRSFFRSDVDPNGALTQVNSLALASVPSLPPGTLPPVVLPFDPTSTTPVCIVAVDSPDQSQTESILYDVGRYEVRNMIMSINGAVAPVVYGGKIRAVLAYLDRQKMQARGLSSLDVMNALDNYNVFLPTGDAKIGDTDYALDSNSLYDFAKEMGSIPLRSVQGNTAYLRDVASTEDASYIQTNVVRINGRREVYIPVFRQLGASTLAVVDTVRARLQDFTERLTRSGVDLKVVMDQSIYVRQSIASLVQEGVLGSVLCSLTILLFLGQWRMTAIAVLTLPISVLSAMIFLKATGNTVNVMTLAGLTLAIGPMVDSAIICLENTHRHLGLGASPEEAAFLGASEVAVPELIATLCTFLVLSPLALMPGMGEFLFRPMTLAVAFAMGSAYLLSRTLVPACSAAWLKPGHHEPGGEAHQGGALARAFARWEGAIDRMFASYARVLDLVLRHRVLTVTVAYSLLLVTLVALWPVLRREFFPEVDAGAFEISVRAPSGTRIERTEDKIAQVEQSLKQIIAKHDLQLLISEIGVNADWSAAYTPNSGPMDAIIRVQLTEHRSQSAQEYVHLIRQGLQKDSRFRDLEFAFDAGGLVRGAMNEGKSTPINVRVTGKNPKEARAIAERIQDKARRINGVVDARIIQRLDYPEYIIDVDRAKAADLGLTQIDVMKNVVAAFNSSIQFNKRNFWIDPVGGNQYFVGVQYPEKDIQSIETLLNIPITGVGQKKAIPLSNLITLRRTTVPTEVTHANIQPTMDLSMGVHGRDLGHVSDDVAQVIDGIGKRQSDGRWIPYDLTVKGRPLMKGTKVSLSGEYSRMQDTFSSMGFGLIGASILIYFLMVGLAKSWVAPLSIMLAVPLSLIGVLLMLFFTGTAVNVQSLLGFIFIVGINVSNAVLMTDFAQELRFKEGLTPGQAIRKSAAIRVRPVTMTAMAAFFAMLPGAFALERGSEANAPLARAILGGLLAVEPSTLFVLPCLYSLLVRDRRKTNNTETDGNERTDEGFLGEQDDQGFDSPHGEV</sequence>
<feature type="transmembrane region" description="Helical" evidence="2">
    <location>
        <begin position="934"/>
        <end position="957"/>
    </location>
</feature>
<feature type="transmembrane region" description="Helical" evidence="2">
    <location>
        <begin position="390"/>
        <end position="411"/>
    </location>
</feature>
<dbReference type="Gene3D" id="3.30.70.1440">
    <property type="entry name" value="Multidrug efflux transporter AcrB pore domain"/>
    <property type="match status" value="1"/>
</dbReference>
<feature type="transmembrane region" description="Helical" evidence="2">
    <location>
        <begin position="1005"/>
        <end position="1026"/>
    </location>
</feature>
<feature type="transmembrane region" description="Helical" evidence="2">
    <location>
        <begin position="908"/>
        <end position="927"/>
    </location>
</feature>
<name>L0D5M6_SINAD</name>
<dbReference type="PRINTS" id="PR00702">
    <property type="entry name" value="ACRIFLAVINRP"/>
</dbReference>
<evidence type="ECO:0000256" key="2">
    <source>
        <dbReference type="SAM" id="Phobius"/>
    </source>
</evidence>
<gene>
    <name evidence="3" type="ordered locus">Sinac_0101</name>
</gene>
<feature type="transmembrane region" description="Helical" evidence="2">
    <location>
        <begin position="541"/>
        <end position="562"/>
    </location>
</feature>
<accession>L0D5M6</accession>
<dbReference type="eggNOG" id="COG0841">
    <property type="taxonomic scope" value="Bacteria"/>
</dbReference>
<dbReference type="InterPro" id="IPR001036">
    <property type="entry name" value="Acrflvin-R"/>
</dbReference>
<keyword evidence="2" id="KW-0472">Membrane</keyword>
<dbReference type="RefSeq" id="WP_015243747.1">
    <property type="nucleotide sequence ID" value="NC_019892.1"/>
</dbReference>
<evidence type="ECO:0000256" key="1">
    <source>
        <dbReference type="SAM" id="MobiDB-lite"/>
    </source>
</evidence>
<feature type="transmembrane region" description="Helical" evidence="2">
    <location>
        <begin position="963"/>
        <end position="984"/>
    </location>
</feature>
<dbReference type="GO" id="GO:0042910">
    <property type="term" value="F:xenobiotic transmembrane transporter activity"/>
    <property type="evidence" value="ECO:0007669"/>
    <property type="project" value="TreeGrafter"/>
</dbReference>
<dbReference type="KEGG" id="saci:Sinac_0101"/>
<dbReference type="OrthoDB" id="9757876at2"/>
<dbReference type="PANTHER" id="PTHR32063">
    <property type="match status" value="1"/>
</dbReference>
<dbReference type="SUPFAM" id="SSF82693">
    <property type="entry name" value="Multidrug efflux transporter AcrB pore domain, PN1, PN2, PC1 and PC2 subdomains"/>
    <property type="match status" value="2"/>
</dbReference>
<dbReference type="InterPro" id="IPR027463">
    <property type="entry name" value="AcrB_DN_DC_subdom"/>
</dbReference>
<feature type="transmembrane region" description="Helical" evidence="2">
    <location>
        <begin position="364"/>
        <end position="384"/>
    </location>
</feature>
<keyword evidence="4" id="KW-1185">Reference proteome</keyword>
<dbReference type="SUPFAM" id="SSF82866">
    <property type="entry name" value="Multidrug efflux transporter AcrB transmembrane domain"/>
    <property type="match status" value="2"/>
</dbReference>
<dbReference type="AlphaFoldDB" id="L0D5M6"/>
<protein>
    <submittedName>
        <fullName evidence="3">Cation/multidrug efflux pump</fullName>
    </submittedName>
</protein>
<keyword evidence="2" id="KW-1133">Transmembrane helix</keyword>
<dbReference type="HOGENOM" id="CLU_002755_1_2_0"/>
<organism evidence="3 4">
    <name type="scientific">Singulisphaera acidiphila (strain ATCC BAA-1392 / DSM 18658 / VKM B-2454 / MOB10)</name>
    <dbReference type="NCBI Taxonomy" id="886293"/>
    <lineage>
        <taxon>Bacteria</taxon>
        <taxon>Pseudomonadati</taxon>
        <taxon>Planctomycetota</taxon>
        <taxon>Planctomycetia</taxon>
        <taxon>Isosphaerales</taxon>
        <taxon>Isosphaeraceae</taxon>
        <taxon>Singulisphaera</taxon>
    </lineage>
</organism>